<comment type="caution">
    <text evidence="1">The sequence shown here is derived from an EMBL/GenBank/DDBJ whole genome shotgun (WGS) entry which is preliminary data.</text>
</comment>
<evidence type="ECO:0000313" key="2">
    <source>
        <dbReference type="Proteomes" id="UP000011996"/>
    </source>
</evidence>
<gene>
    <name evidence="1" type="ORF">RESH_04027</name>
</gene>
<protein>
    <submittedName>
        <fullName evidence="1">Uncharacterized protein</fullName>
    </submittedName>
</protein>
<dbReference type="AlphaFoldDB" id="M5SGU6"/>
<reference evidence="1 2" key="1">
    <citation type="journal article" date="2013" name="Mar. Genomics">
        <title>Expression of sulfatases in Rhodopirellula baltica and the diversity of sulfatases in the genus Rhodopirellula.</title>
        <authorList>
            <person name="Wegner C.E."/>
            <person name="Richter-Heitmann T."/>
            <person name="Klindworth A."/>
            <person name="Klockow C."/>
            <person name="Richter M."/>
            <person name="Achstetter T."/>
            <person name="Glockner F.O."/>
            <person name="Harder J."/>
        </authorList>
    </citation>
    <scope>NUCLEOTIDE SEQUENCE [LARGE SCALE GENOMIC DNA]</scope>
    <source>
        <strain evidence="1 2">SH398</strain>
    </source>
</reference>
<accession>M5SGU6</accession>
<organism evidence="1 2">
    <name type="scientific">Rhodopirellula europaea SH398</name>
    <dbReference type="NCBI Taxonomy" id="1263868"/>
    <lineage>
        <taxon>Bacteria</taxon>
        <taxon>Pseudomonadati</taxon>
        <taxon>Planctomycetota</taxon>
        <taxon>Planctomycetia</taxon>
        <taxon>Pirellulales</taxon>
        <taxon>Pirellulaceae</taxon>
        <taxon>Rhodopirellula</taxon>
    </lineage>
</organism>
<name>M5SGU6_9BACT</name>
<proteinExistence type="predicted"/>
<dbReference type="EMBL" id="ANOF01000126">
    <property type="protein sequence ID" value="EMI25414.1"/>
    <property type="molecule type" value="Genomic_DNA"/>
</dbReference>
<evidence type="ECO:0000313" key="1">
    <source>
        <dbReference type="EMBL" id="EMI25414.1"/>
    </source>
</evidence>
<dbReference type="Proteomes" id="UP000011996">
    <property type="component" value="Unassembled WGS sequence"/>
</dbReference>
<sequence>MRLRADRAERGCGDWTSNHGAAFTLDCLGKQLYLIEQDQTVTPAKQDITTVGGS</sequence>
<dbReference type="STRING" id="1263868.RESH_04027"/>